<geneLocation type="plasmid" evidence="2 3">
    <name>pSCO1</name>
</geneLocation>
<organism evidence="2 3">
    <name type="scientific">Streptomyces collinus (strain DSM 40733 / Tue 365)</name>
    <dbReference type="NCBI Taxonomy" id="1214242"/>
    <lineage>
        <taxon>Bacteria</taxon>
        <taxon>Bacillati</taxon>
        <taxon>Actinomycetota</taxon>
        <taxon>Actinomycetes</taxon>
        <taxon>Kitasatosporales</taxon>
        <taxon>Streptomycetaceae</taxon>
        <taxon>Streptomyces</taxon>
    </lineage>
</organism>
<keyword evidence="3" id="KW-1185">Reference proteome</keyword>
<dbReference type="PATRIC" id="fig|1214242.5.peg.7291"/>
<dbReference type="KEGG" id="sci:B446_35768"/>
<dbReference type="HOGENOM" id="CLU_2107564_0_0_11"/>
<name>S5VST7_STRC3</name>
<dbReference type="Proteomes" id="UP000015423">
    <property type="component" value="Plasmid pSCO1"/>
</dbReference>
<keyword evidence="2" id="KW-0614">Plasmid</keyword>
<feature type="region of interest" description="Disordered" evidence="1">
    <location>
        <begin position="73"/>
        <end position="115"/>
    </location>
</feature>
<protein>
    <submittedName>
        <fullName evidence="2">Telomere-binding protein</fullName>
    </submittedName>
</protein>
<evidence type="ECO:0000256" key="1">
    <source>
        <dbReference type="SAM" id="MobiDB-lite"/>
    </source>
</evidence>
<reference evidence="2 3" key="1">
    <citation type="submission" date="2012-10" db="EMBL/GenBank/DDBJ databases">
        <title>The complete genome sequence of Streptomyces collinus Tu 365.</title>
        <authorList>
            <person name="Ruckert C."/>
            <person name="Szczepanowski R."/>
            <person name="Goesmann A."/>
            <person name="Pross E.K."/>
            <person name="Musiol E.M."/>
            <person name="Blin K."/>
            <person name="Wohlleben W."/>
            <person name="Puhler A."/>
            <person name="Weber T."/>
            <person name="Kalinowski J."/>
        </authorList>
    </citation>
    <scope>NUCLEOTIDE SEQUENCE [LARGE SCALE GENOMIC DNA]</scope>
    <source>
        <strain evidence="3">DSM 40733 / Tue 365</strain>
        <plasmid evidence="2 3">pSCO1</plasmid>
    </source>
</reference>
<dbReference type="AlphaFoldDB" id="S5VST7"/>
<accession>S5VST7</accession>
<gene>
    <name evidence="2" type="ORF">B446_35768</name>
</gene>
<proteinExistence type="predicted"/>
<sequence>MISGARINMHRKMIALAAATGQYPVAFFSDCAVYAADGPSPPDVLPYDSGGQTVPGPFRLGVSIAAVNGHVALPARSRPSVRPPRRRRGRQGPGTRSGRGVGRNARPGSVTTSAP</sequence>
<evidence type="ECO:0000313" key="2">
    <source>
        <dbReference type="EMBL" id="AGS73912.1"/>
    </source>
</evidence>
<evidence type="ECO:0000313" key="3">
    <source>
        <dbReference type="Proteomes" id="UP000015423"/>
    </source>
</evidence>
<dbReference type="EMBL" id="CP006260">
    <property type="protein sequence ID" value="AGS73912.1"/>
    <property type="molecule type" value="Genomic_DNA"/>
</dbReference>
<feature type="compositionally biased region" description="Gly residues" evidence="1">
    <location>
        <begin position="91"/>
        <end position="101"/>
    </location>
</feature>